<sequence length="94" mass="9813">MPADDLILANARMLDGKGFAGASESWLRIADGVIAEISEKPISSEAARTIDLKGRTLMPGLIDCHVHVTAITVDAGRTAMLPVVTGSPSARRAS</sequence>
<accession>A0ABU4Y2H6</accession>
<name>A0ABU4Y2H6_9HYPH</name>
<dbReference type="Proteomes" id="UP001287059">
    <property type="component" value="Unassembled WGS sequence"/>
</dbReference>
<dbReference type="PANTHER" id="PTHR43135">
    <property type="entry name" value="ALPHA-D-RIBOSE 1-METHYLPHOSPHONATE 5-TRIPHOSPHATE DIPHOSPHATASE"/>
    <property type="match status" value="1"/>
</dbReference>
<dbReference type="EMBL" id="JAVIIW010000018">
    <property type="protein sequence ID" value="MDX8480099.1"/>
    <property type="molecule type" value="Genomic_DNA"/>
</dbReference>
<gene>
    <name evidence="2" type="ORF">RFN28_16660</name>
</gene>
<feature type="domain" description="Amidohydrolase 3" evidence="1">
    <location>
        <begin position="48"/>
        <end position="83"/>
    </location>
</feature>
<organism evidence="2 3">
    <name type="scientific">Mesorhizobium album</name>
    <dbReference type="NCBI Taxonomy" id="3072314"/>
    <lineage>
        <taxon>Bacteria</taxon>
        <taxon>Pseudomonadati</taxon>
        <taxon>Pseudomonadota</taxon>
        <taxon>Alphaproteobacteria</taxon>
        <taxon>Hyphomicrobiales</taxon>
        <taxon>Phyllobacteriaceae</taxon>
        <taxon>Mesorhizobium</taxon>
    </lineage>
</organism>
<dbReference type="SUPFAM" id="SSF51338">
    <property type="entry name" value="Composite domain of metallo-dependent hydrolases"/>
    <property type="match status" value="1"/>
</dbReference>
<comment type="caution">
    <text evidence="2">The sequence shown here is derived from an EMBL/GenBank/DDBJ whole genome shotgun (WGS) entry which is preliminary data.</text>
</comment>
<dbReference type="InterPro" id="IPR013108">
    <property type="entry name" value="Amidohydro_3"/>
</dbReference>
<evidence type="ECO:0000259" key="1">
    <source>
        <dbReference type="Pfam" id="PF07969"/>
    </source>
</evidence>
<proteinExistence type="predicted"/>
<dbReference type="InterPro" id="IPR011059">
    <property type="entry name" value="Metal-dep_hydrolase_composite"/>
</dbReference>
<dbReference type="PANTHER" id="PTHR43135:SF3">
    <property type="entry name" value="ALPHA-D-RIBOSE 1-METHYLPHOSPHONATE 5-TRIPHOSPHATE DIPHOSPHATASE"/>
    <property type="match status" value="1"/>
</dbReference>
<dbReference type="InterPro" id="IPR051781">
    <property type="entry name" value="Metallo-dep_Hydrolase"/>
</dbReference>
<dbReference type="Gene3D" id="2.30.40.10">
    <property type="entry name" value="Urease, subunit C, domain 1"/>
    <property type="match status" value="1"/>
</dbReference>
<dbReference type="RefSeq" id="WP_320288390.1">
    <property type="nucleotide sequence ID" value="NZ_JAVIIW010000018.1"/>
</dbReference>
<evidence type="ECO:0000313" key="3">
    <source>
        <dbReference type="Proteomes" id="UP001287059"/>
    </source>
</evidence>
<evidence type="ECO:0000313" key="2">
    <source>
        <dbReference type="EMBL" id="MDX8480099.1"/>
    </source>
</evidence>
<protein>
    <submittedName>
        <fullName evidence="2">Amidohydrolase family protein</fullName>
    </submittedName>
</protein>
<dbReference type="Pfam" id="PF07969">
    <property type="entry name" value="Amidohydro_3"/>
    <property type="match status" value="1"/>
</dbReference>
<reference evidence="2 3" key="1">
    <citation type="submission" date="2023-08" db="EMBL/GenBank/DDBJ databases">
        <title>Implementing the SeqCode for naming new Mesorhizobium species isolated from Vachellia karroo root nodules.</title>
        <authorList>
            <person name="Van Lill M."/>
        </authorList>
    </citation>
    <scope>NUCLEOTIDE SEQUENCE [LARGE SCALE GENOMIC DNA]</scope>
    <source>
        <strain evidence="2 3">VK24D</strain>
    </source>
</reference>
<keyword evidence="3" id="KW-1185">Reference proteome</keyword>
<dbReference type="Gene3D" id="3.20.20.140">
    <property type="entry name" value="Metal-dependent hydrolases"/>
    <property type="match status" value="1"/>
</dbReference>